<dbReference type="EMBL" id="CP130612">
    <property type="protein sequence ID" value="WKW11065.1"/>
    <property type="molecule type" value="Genomic_DNA"/>
</dbReference>
<dbReference type="AlphaFoldDB" id="A0AA49JXH7"/>
<evidence type="ECO:0000256" key="5">
    <source>
        <dbReference type="SAM" id="Phobius"/>
    </source>
</evidence>
<feature type="transmembrane region" description="Helical" evidence="5">
    <location>
        <begin position="65"/>
        <end position="84"/>
    </location>
</feature>
<dbReference type="PANTHER" id="PTHR43066">
    <property type="entry name" value="RHOMBOID-RELATED PROTEIN"/>
    <property type="match status" value="1"/>
</dbReference>
<protein>
    <submittedName>
        <fullName evidence="8">Rhomboid family intramembrane serine protease</fullName>
    </submittedName>
</protein>
<dbReference type="InterPro" id="IPR022764">
    <property type="entry name" value="Peptidase_S54_rhomboid_dom"/>
</dbReference>
<dbReference type="Gene3D" id="1.20.1540.10">
    <property type="entry name" value="Rhomboid-like"/>
    <property type="match status" value="1"/>
</dbReference>
<keyword evidence="9" id="KW-1185">Reference proteome</keyword>
<sequence length="189" mass="19838">MKTVVKATARTLKQQATTIGGSVTVVWAGFAAQVVTNNAVMAWGIHPRTKQGLWGILFAPFLHGSTEHLIANTVPLIVLGWLVMLRDSKHFVPVTLLSMLGAGLCAWTFGAPGSVHIGASGVVFGYLGFLMLAGWYARSVGAILLSIAVTVTWGSVVLGVLPGQPGISWQAHLGGFLGGVLAARWLAPR</sequence>
<dbReference type="EMBL" id="CP130613">
    <property type="protein sequence ID" value="WKW13975.1"/>
    <property type="molecule type" value="Genomic_DNA"/>
</dbReference>
<feature type="transmembrane region" description="Helical" evidence="5">
    <location>
        <begin position="167"/>
        <end position="187"/>
    </location>
</feature>
<dbReference type="GO" id="GO:0006508">
    <property type="term" value="P:proteolysis"/>
    <property type="evidence" value="ECO:0007669"/>
    <property type="project" value="UniProtKB-KW"/>
</dbReference>
<evidence type="ECO:0000256" key="4">
    <source>
        <dbReference type="ARBA" id="ARBA00023136"/>
    </source>
</evidence>
<dbReference type="RefSeq" id="WP_367886770.1">
    <property type="nucleotide sequence ID" value="NZ_CP130612.1"/>
</dbReference>
<gene>
    <name evidence="7" type="ORF">Strain138_000300</name>
    <name evidence="8" type="ORF">Strain318_000300</name>
</gene>
<proteinExistence type="predicted"/>
<dbReference type="PANTHER" id="PTHR43066:SF11">
    <property type="entry name" value="PEPTIDASE S54 RHOMBOID DOMAIN-CONTAINING PROTEIN"/>
    <property type="match status" value="1"/>
</dbReference>
<feature type="transmembrane region" description="Helical" evidence="5">
    <location>
        <begin position="21"/>
        <end position="45"/>
    </location>
</feature>
<feature type="transmembrane region" description="Helical" evidence="5">
    <location>
        <begin position="142"/>
        <end position="161"/>
    </location>
</feature>
<keyword evidence="2 5" id="KW-0812">Transmembrane</keyword>
<dbReference type="GO" id="GO:0016020">
    <property type="term" value="C:membrane"/>
    <property type="evidence" value="ECO:0007669"/>
    <property type="project" value="UniProtKB-SubCell"/>
</dbReference>
<dbReference type="KEGG" id="pspc:Strain318_000300"/>
<evidence type="ECO:0000256" key="2">
    <source>
        <dbReference type="ARBA" id="ARBA00022692"/>
    </source>
</evidence>
<dbReference type="Proteomes" id="UP001229955">
    <property type="component" value="Chromosome"/>
</dbReference>
<keyword evidence="8" id="KW-0378">Hydrolase</keyword>
<reference evidence="8" key="1">
    <citation type="submission" date="2023-07" db="EMBL/GenBank/DDBJ databases">
        <authorList>
            <person name="Haufschild T."/>
            <person name="Kallscheuer N."/>
            <person name="Hammer J."/>
            <person name="Kohn T."/>
            <person name="Kabuu M."/>
            <person name="Jogler M."/>
            <person name="Wohfarth N."/>
            <person name="Heuer A."/>
            <person name="Rohde M."/>
            <person name="van Teeseling M.C.F."/>
            <person name="Jogler C."/>
        </authorList>
    </citation>
    <scope>NUCLEOTIDE SEQUENCE</scope>
    <source>
        <strain evidence="7">Strain 138</strain>
        <strain evidence="8">Strain 318</strain>
    </source>
</reference>
<accession>A0AA49JXH7</accession>
<dbReference type="Pfam" id="PF01694">
    <property type="entry name" value="Rhomboid"/>
    <property type="match status" value="1"/>
</dbReference>
<keyword evidence="4 5" id="KW-0472">Membrane</keyword>
<dbReference type="GO" id="GO:0004252">
    <property type="term" value="F:serine-type endopeptidase activity"/>
    <property type="evidence" value="ECO:0007669"/>
    <property type="project" value="InterPro"/>
</dbReference>
<dbReference type="SUPFAM" id="SSF144091">
    <property type="entry name" value="Rhomboid-like"/>
    <property type="match status" value="1"/>
</dbReference>
<feature type="transmembrane region" description="Helical" evidence="5">
    <location>
        <begin position="115"/>
        <end position="135"/>
    </location>
</feature>
<evidence type="ECO:0000259" key="6">
    <source>
        <dbReference type="Pfam" id="PF01694"/>
    </source>
</evidence>
<accession>A0AA49JS93</accession>
<name>A0AA49JXH7_9BACT</name>
<keyword evidence="3 5" id="KW-1133">Transmembrane helix</keyword>
<evidence type="ECO:0000313" key="8">
    <source>
        <dbReference type="EMBL" id="WKW13975.1"/>
    </source>
</evidence>
<dbReference type="InterPro" id="IPR035952">
    <property type="entry name" value="Rhomboid-like_sf"/>
</dbReference>
<feature type="transmembrane region" description="Helical" evidence="5">
    <location>
        <begin position="91"/>
        <end position="109"/>
    </location>
</feature>
<evidence type="ECO:0000313" key="7">
    <source>
        <dbReference type="EMBL" id="WKW11065.1"/>
    </source>
</evidence>
<evidence type="ECO:0000313" key="9">
    <source>
        <dbReference type="Proteomes" id="UP001229955"/>
    </source>
</evidence>
<feature type="domain" description="Peptidase S54 rhomboid" evidence="6">
    <location>
        <begin position="52"/>
        <end position="186"/>
    </location>
</feature>
<evidence type="ECO:0000256" key="1">
    <source>
        <dbReference type="ARBA" id="ARBA00004141"/>
    </source>
</evidence>
<evidence type="ECO:0000256" key="3">
    <source>
        <dbReference type="ARBA" id="ARBA00022989"/>
    </source>
</evidence>
<comment type="subcellular location">
    <subcellularLocation>
        <location evidence="1">Membrane</location>
        <topology evidence="1">Multi-pass membrane protein</topology>
    </subcellularLocation>
</comment>
<keyword evidence="8" id="KW-0645">Protease</keyword>
<organism evidence="8 9">
    <name type="scientific">Pseudogemmatithrix spongiicola</name>
    <dbReference type="NCBI Taxonomy" id="3062599"/>
    <lineage>
        <taxon>Bacteria</taxon>
        <taxon>Pseudomonadati</taxon>
        <taxon>Gemmatimonadota</taxon>
        <taxon>Gemmatimonadia</taxon>
        <taxon>Gemmatimonadales</taxon>
        <taxon>Gemmatimonadaceae</taxon>
        <taxon>Pseudogemmatithrix</taxon>
    </lineage>
</organism>